<feature type="region of interest" description="Disordered" evidence="1">
    <location>
        <begin position="60"/>
        <end position="83"/>
    </location>
</feature>
<organism evidence="2 3">
    <name type="scientific">Streptomyces indiaensis</name>
    <dbReference type="NCBI Taxonomy" id="284033"/>
    <lineage>
        <taxon>Bacteria</taxon>
        <taxon>Bacillati</taxon>
        <taxon>Actinomycetota</taxon>
        <taxon>Actinomycetes</taxon>
        <taxon>Kitasatosporales</taxon>
        <taxon>Streptomycetaceae</taxon>
        <taxon>Streptomyces</taxon>
    </lineage>
</organism>
<accession>A0ABN3E030</accession>
<gene>
    <name evidence="2" type="ORF">GCM10010104_45750</name>
</gene>
<keyword evidence="3" id="KW-1185">Reference proteome</keyword>
<protein>
    <submittedName>
        <fullName evidence="2">Uncharacterized protein</fullName>
    </submittedName>
</protein>
<reference evidence="2 3" key="1">
    <citation type="journal article" date="2019" name="Int. J. Syst. Evol. Microbiol.">
        <title>The Global Catalogue of Microorganisms (GCM) 10K type strain sequencing project: providing services to taxonomists for standard genome sequencing and annotation.</title>
        <authorList>
            <consortium name="The Broad Institute Genomics Platform"/>
            <consortium name="The Broad Institute Genome Sequencing Center for Infectious Disease"/>
            <person name="Wu L."/>
            <person name="Ma J."/>
        </authorList>
    </citation>
    <scope>NUCLEOTIDE SEQUENCE [LARGE SCALE GENOMIC DNA]</scope>
    <source>
        <strain evidence="2 3">JCM 3053</strain>
    </source>
</reference>
<evidence type="ECO:0000313" key="3">
    <source>
        <dbReference type="Proteomes" id="UP001501474"/>
    </source>
</evidence>
<sequence length="228" mass="24097">MQGPKVAVSPVPVVIGKNLVDVGDLGRGDLCAHGRDHGRLSTRLRRECWPGRDMVGIGVVDDADQGPARRGGDDGRLIQPGELGTGPCEVVEVAAEEGQVLGEAEDAAVELVVALLLVGPGEQLAAGVSGGAVRLSGVTRGPAAATCCCWWPSDASRAVSWVQRSIYVGPRSTRVLHGCDIFWAARVRVTGKVTGDLTGCRYYYRHDGTEYRQNVACTSKIRLGPPLD</sequence>
<name>A0ABN3E030_9ACTN</name>
<evidence type="ECO:0000256" key="1">
    <source>
        <dbReference type="SAM" id="MobiDB-lite"/>
    </source>
</evidence>
<comment type="caution">
    <text evidence="2">The sequence shown here is derived from an EMBL/GenBank/DDBJ whole genome shotgun (WGS) entry which is preliminary data.</text>
</comment>
<evidence type="ECO:0000313" key="2">
    <source>
        <dbReference type="EMBL" id="GAA2244408.1"/>
    </source>
</evidence>
<proteinExistence type="predicted"/>
<dbReference type="EMBL" id="BAAART010000097">
    <property type="protein sequence ID" value="GAA2244408.1"/>
    <property type="molecule type" value="Genomic_DNA"/>
</dbReference>
<dbReference type="Proteomes" id="UP001501474">
    <property type="component" value="Unassembled WGS sequence"/>
</dbReference>